<dbReference type="OrthoDB" id="9814970at2"/>
<protein>
    <recommendedName>
        <fullName evidence="3">Cof subfamily of IIB subfamily of haloacid dehalogenase superfamily/HAD-superfamily hydrolase, subfamily IIB</fullName>
    </recommendedName>
</protein>
<dbReference type="GO" id="GO:0016791">
    <property type="term" value="F:phosphatase activity"/>
    <property type="evidence" value="ECO:0007669"/>
    <property type="project" value="TreeGrafter"/>
</dbReference>
<gene>
    <name evidence="1" type="ORF">SAMN02745191_1408</name>
</gene>
<dbReference type="GO" id="GO:0000287">
    <property type="term" value="F:magnesium ion binding"/>
    <property type="evidence" value="ECO:0007669"/>
    <property type="project" value="TreeGrafter"/>
</dbReference>
<accession>A0A1T4MU97</accession>
<dbReference type="PANTHER" id="PTHR10000">
    <property type="entry name" value="PHOSPHOSERINE PHOSPHATASE"/>
    <property type="match status" value="1"/>
</dbReference>
<dbReference type="RefSeq" id="WP_078711809.1">
    <property type="nucleotide sequence ID" value="NZ_FUWY01000003.1"/>
</dbReference>
<dbReference type="PANTHER" id="PTHR10000:SF25">
    <property type="entry name" value="PHOSPHATASE YKRA-RELATED"/>
    <property type="match status" value="1"/>
</dbReference>
<organism evidence="1 2">
    <name type="scientific">Anaerorhabdus furcosa</name>
    <dbReference type="NCBI Taxonomy" id="118967"/>
    <lineage>
        <taxon>Bacteria</taxon>
        <taxon>Bacillati</taxon>
        <taxon>Bacillota</taxon>
        <taxon>Erysipelotrichia</taxon>
        <taxon>Erysipelotrichales</taxon>
        <taxon>Erysipelotrichaceae</taxon>
        <taxon>Anaerorhabdus</taxon>
    </lineage>
</organism>
<dbReference type="GO" id="GO:0005829">
    <property type="term" value="C:cytosol"/>
    <property type="evidence" value="ECO:0007669"/>
    <property type="project" value="TreeGrafter"/>
</dbReference>
<dbReference type="InterPro" id="IPR000150">
    <property type="entry name" value="Cof"/>
</dbReference>
<dbReference type="InterPro" id="IPR036412">
    <property type="entry name" value="HAD-like_sf"/>
</dbReference>
<dbReference type="Gene3D" id="3.40.50.1000">
    <property type="entry name" value="HAD superfamily/HAD-like"/>
    <property type="match status" value="1"/>
</dbReference>
<dbReference type="AlphaFoldDB" id="A0A1T4MU97"/>
<name>A0A1T4MU97_9FIRM</name>
<dbReference type="Gene3D" id="3.30.1240.10">
    <property type="match status" value="1"/>
</dbReference>
<dbReference type="NCBIfam" id="TIGR00099">
    <property type="entry name" value="Cof-subfamily"/>
    <property type="match status" value="1"/>
</dbReference>
<dbReference type="Pfam" id="PF08282">
    <property type="entry name" value="Hydrolase_3"/>
    <property type="match status" value="1"/>
</dbReference>
<dbReference type="InterPro" id="IPR023214">
    <property type="entry name" value="HAD_sf"/>
</dbReference>
<reference evidence="2" key="1">
    <citation type="submission" date="2017-02" db="EMBL/GenBank/DDBJ databases">
        <authorList>
            <person name="Varghese N."/>
            <person name="Submissions S."/>
        </authorList>
    </citation>
    <scope>NUCLEOTIDE SEQUENCE [LARGE SCALE GENOMIC DNA]</scope>
    <source>
        <strain evidence="2">ATCC 25662</strain>
    </source>
</reference>
<sequence>MEKKYIFFDIDGTLISHTIRDYISESTILALKKLKENGHFISLATGRAVYLTKEIAKKTGVKSLVCEGGHGIIVDGELKSYEPIDMNIAINILKRCDELGLAWAVSISDNEELVTKNERMNQIISNAKFMRKILVKPDYDYSNETCIRRIIIENNEELYNQIEEIKKIGFMHYAGSLFAFIEPDDKYRGIKKLVEMQGGHEDDIIVFGDGINDLKMFENAKTSVAMGNAIDALKEIATHITEDSDSDGIYNACVRLGLID</sequence>
<proteinExistence type="predicted"/>
<keyword evidence="2" id="KW-1185">Reference proteome</keyword>
<evidence type="ECO:0000313" key="2">
    <source>
        <dbReference type="Proteomes" id="UP000243297"/>
    </source>
</evidence>
<evidence type="ECO:0000313" key="1">
    <source>
        <dbReference type="EMBL" id="SJZ70345.1"/>
    </source>
</evidence>
<dbReference type="Proteomes" id="UP000243297">
    <property type="component" value="Unassembled WGS sequence"/>
</dbReference>
<dbReference type="InterPro" id="IPR006379">
    <property type="entry name" value="HAD-SF_hydro_IIB"/>
</dbReference>
<evidence type="ECO:0008006" key="3">
    <source>
        <dbReference type="Google" id="ProtNLM"/>
    </source>
</evidence>
<dbReference type="NCBIfam" id="TIGR01484">
    <property type="entry name" value="HAD-SF-IIB"/>
    <property type="match status" value="1"/>
</dbReference>
<dbReference type="SUPFAM" id="SSF56784">
    <property type="entry name" value="HAD-like"/>
    <property type="match status" value="1"/>
</dbReference>
<dbReference type="STRING" id="118967.SAMN02745191_1408"/>
<dbReference type="EMBL" id="FUWY01000003">
    <property type="protein sequence ID" value="SJZ70345.1"/>
    <property type="molecule type" value="Genomic_DNA"/>
</dbReference>
<dbReference type="PROSITE" id="PS01229">
    <property type="entry name" value="COF_2"/>
    <property type="match status" value="1"/>
</dbReference>